<dbReference type="InterPro" id="IPR001296">
    <property type="entry name" value="Glyco_trans_1"/>
</dbReference>
<dbReference type="RefSeq" id="WP_254015140.1">
    <property type="nucleotide sequence ID" value="NZ_JAMZMM010000596.1"/>
</dbReference>
<dbReference type="EMBL" id="JAMZMM010000596">
    <property type="protein sequence ID" value="MCP2732427.1"/>
    <property type="molecule type" value="Genomic_DNA"/>
</dbReference>
<accession>A0AAE3H1B6</accession>
<evidence type="ECO:0000313" key="2">
    <source>
        <dbReference type="EMBL" id="MCP2732427.1"/>
    </source>
</evidence>
<dbReference type="Gene3D" id="3.40.50.2000">
    <property type="entry name" value="Glycogen Phosphorylase B"/>
    <property type="match status" value="2"/>
</dbReference>
<sequence length="414" mass="46777">MKVLLSAYACEPGLGSEPGVGWSMATAIAKYQEVWVLTRIAHRPGIEAEIARNPIPNLKFIYFDPFNWTNDWRSKQTGVQFHYYLWQIQAYFEAVKLKQEINFDLVHHVTYVKYWGPSFLSLLPVPFLWGPVGGGEDAPRSFWQDFSPRGKVYELLRDLAHWVGEKDPFVQLTARRCVLALATTKDTAEKLYLLGVSKVTICSESGLTIEEIESLGNFPLPSLTPIRFISMGRLLHWKGFHLGLRAFAKAKLENAEYWILGDGPEEQRLEELAQELGIAHQVTLWGRLPRKESLSKLKDCHVLVHPSLHDSGGWVCLEAMAAGRPILCLDLGGPATQVTEETGFKITGGNPDKAVEDLAKAMIRLANEPELLINLGKGGQKRVKEVYDWQEKGKFFDQLYQEIVALRSDKTKIE</sequence>
<feature type="domain" description="Glycosyl transferase family 1" evidence="1">
    <location>
        <begin position="224"/>
        <end position="381"/>
    </location>
</feature>
<dbReference type="CDD" id="cd03801">
    <property type="entry name" value="GT4_PimA-like"/>
    <property type="match status" value="1"/>
</dbReference>
<gene>
    <name evidence="2" type="ORF">NJ959_28755</name>
</gene>
<name>A0AAE3H1B6_9CYAN</name>
<protein>
    <submittedName>
        <fullName evidence="2">Glycosyltransferase</fullName>
    </submittedName>
</protein>
<dbReference type="AlphaFoldDB" id="A0AAE3H1B6"/>
<dbReference type="PANTHER" id="PTHR12526:SF584">
    <property type="entry name" value="GLYCOSYLTRANSFERASE"/>
    <property type="match status" value="1"/>
</dbReference>
<proteinExistence type="predicted"/>
<evidence type="ECO:0000259" key="1">
    <source>
        <dbReference type="Pfam" id="PF00534"/>
    </source>
</evidence>
<dbReference type="Proteomes" id="UP001204953">
    <property type="component" value="Unassembled WGS sequence"/>
</dbReference>
<dbReference type="SUPFAM" id="SSF53756">
    <property type="entry name" value="UDP-Glycosyltransferase/glycogen phosphorylase"/>
    <property type="match status" value="1"/>
</dbReference>
<evidence type="ECO:0000313" key="3">
    <source>
        <dbReference type="Proteomes" id="UP001204953"/>
    </source>
</evidence>
<dbReference type="GO" id="GO:0016757">
    <property type="term" value="F:glycosyltransferase activity"/>
    <property type="evidence" value="ECO:0007669"/>
    <property type="project" value="InterPro"/>
</dbReference>
<organism evidence="2 3">
    <name type="scientific">Limnofasciculus baicalensis BBK-W-15</name>
    <dbReference type="NCBI Taxonomy" id="2699891"/>
    <lineage>
        <taxon>Bacteria</taxon>
        <taxon>Bacillati</taxon>
        <taxon>Cyanobacteriota</taxon>
        <taxon>Cyanophyceae</taxon>
        <taxon>Coleofasciculales</taxon>
        <taxon>Coleofasciculaceae</taxon>
        <taxon>Limnofasciculus</taxon>
        <taxon>Limnofasciculus baicalensis</taxon>
    </lineage>
</organism>
<reference evidence="2" key="1">
    <citation type="submission" date="2022-06" db="EMBL/GenBank/DDBJ databases">
        <title>New cyanobacteria of genus Symplocastrum in benthos of Lake Baikal.</title>
        <authorList>
            <person name="Sorokovikova E."/>
            <person name="Tikhonova I."/>
            <person name="Krasnopeev A."/>
            <person name="Evseev P."/>
            <person name="Gladkikh A."/>
            <person name="Belykh O."/>
        </authorList>
    </citation>
    <scope>NUCLEOTIDE SEQUENCE</scope>
    <source>
        <strain evidence="2">BBK-W-15</strain>
    </source>
</reference>
<dbReference type="Pfam" id="PF00534">
    <property type="entry name" value="Glycos_transf_1"/>
    <property type="match status" value="1"/>
</dbReference>
<dbReference type="PANTHER" id="PTHR12526">
    <property type="entry name" value="GLYCOSYLTRANSFERASE"/>
    <property type="match status" value="1"/>
</dbReference>
<comment type="caution">
    <text evidence="2">The sequence shown here is derived from an EMBL/GenBank/DDBJ whole genome shotgun (WGS) entry which is preliminary data.</text>
</comment>
<keyword evidence="3" id="KW-1185">Reference proteome</keyword>